<dbReference type="AlphaFoldDB" id="A0A559KSB9"/>
<feature type="domain" description="AB hydrolase-1" evidence="1">
    <location>
        <begin position="49"/>
        <end position="265"/>
    </location>
</feature>
<accession>A0A559KSB9</accession>
<dbReference type="GO" id="GO:0016787">
    <property type="term" value="F:hydrolase activity"/>
    <property type="evidence" value="ECO:0007669"/>
    <property type="project" value="UniProtKB-KW"/>
</dbReference>
<dbReference type="PANTHER" id="PTHR43433:SF5">
    <property type="entry name" value="AB HYDROLASE-1 DOMAIN-CONTAINING PROTEIN"/>
    <property type="match status" value="1"/>
</dbReference>
<dbReference type="InterPro" id="IPR050471">
    <property type="entry name" value="AB_hydrolase"/>
</dbReference>
<evidence type="ECO:0000259" key="1">
    <source>
        <dbReference type="Pfam" id="PF00561"/>
    </source>
</evidence>
<dbReference type="InterPro" id="IPR029058">
    <property type="entry name" value="AB_hydrolase_fold"/>
</dbReference>
<evidence type="ECO:0000313" key="3">
    <source>
        <dbReference type="Proteomes" id="UP000320707"/>
    </source>
</evidence>
<keyword evidence="2" id="KW-0378">Hydrolase</keyword>
<dbReference type="Pfam" id="PF00561">
    <property type="entry name" value="Abhydrolase_1"/>
    <property type="match status" value="1"/>
</dbReference>
<dbReference type="Gene3D" id="3.40.50.1820">
    <property type="entry name" value="alpha/beta hydrolase"/>
    <property type="match status" value="1"/>
</dbReference>
<gene>
    <name evidence="2" type="primary">rutD-1</name>
    <name evidence="2" type="ORF">Focb16_v004269</name>
</gene>
<evidence type="ECO:0000313" key="2">
    <source>
        <dbReference type="EMBL" id="TVY62648.1"/>
    </source>
</evidence>
<comment type="caution">
    <text evidence="2">The sequence shown here is derived from an EMBL/GenBank/DDBJ whole genome shotgun (WGS) entry which is preliminary data.</text>
</comment>
<dbReference type="InterPro" id="IPR000073">
    <property type="entry name" value="AB_hydrolase_1"/>
</dbReference>
<protein>
    <submittedName>
        <fullName evidence="2">Putative aminoacrylate hydrolase RutD</fullName>
    </submittedName>
</protein>
<organism evidence="2 3">
    <name type="scientific">Fusarium oxysporum f. sp. cubense</name>
    <dbReference type="NCBI Taxonomy" id="61366"/>
    <lineage>
        <taxon>Eukaryota</taxon>
        <taxon>Fungi</taxon>
        <taxon>Dikarya</taxon>
        <taxon>Ascomycota</taxon>
        <taxon>Pezizomycotina</taxon>
        <taxon>Sordariomycetes</taxon>
        <taxon>Hypocreomycetidae</taxon>
        <taxon>Hypocreales</taxon>
        <taxon>Nectriaceae</taxon>
        <taxon>Fusarium</taxon>
        <taxon>Fusarium oxysporum species complex</taxon>
    </lineage>
</organism>
<dbReference type="Proteomes" id="UP000320707">
    <property type="component" value="Unassembled WGS sequence"/>
</dbReference>
<dbReference type="PANTHER" id="PTHR43433">
    <property type="entry name" value="HYDROLASE, ALPHA/BETA FOLD FAMILY PROTEIN"/>
    <property type="match status" value="1"/>
</dbReference>
<dbReference type="PRINTS" id="PR00111">
    <property type="entry name" value="ABHYDROLASE"/>
</dbReference>
<dbReference type="EMBL" id="SRMI01000010">
    <property type="protein sequence ID" value="TVY62648.1"/>
    <property type="molecule type" value="Genomic_DNA"/>
</dbReference>
<sequence>MATLQTVQTHFTSVDGLKIAYRRFGKQSTFPLLYINHLRGSMDTIDPLLFNTIAKNREVIIYDSSGIGHSEGTVPDSTSVMASIAAKFLAAIGVAQADVIGFSMGGAVAQILAWDYPHLVHKLVLAGTQSAIGDGVVLPPREVLESAGANNDEPPTKEDMLHLFFYPSESSLALGQAWWKRVHERQVNGEERRGYLVGQGARSQLTAIFAFTVDLGNFDRLKDIKAPTLVTNGHTDIMSPTPNSFILQQRIKNAQLAIYPDSGHGHLFQVPELYAQHLELFLSNS</sequence>
<name>A0A559KSB9_FUSOC</name>
<proteinExistence type="predicted"/>
<reference evidence="2 3" key="1">
    <citation type="journal article" date="2019" name="Microbiol. Resour. Announc.">
        <title>High-quality draft genome sequence of Fusarium oxysporum f. sp. cubense strain 160527, a causal agent of Panama disease.</title>
        <authorList>
            <person name="Asai S."/>
            <person name="Ayukawa Y."/>
            <person name="Gan P."/>
            <person name="Masuda S."/>
            <person name="Komatsu K."/>
            <person name="Shirasu K."/>
            <person name="Arie T."/>
        </authorList>
    </citation>
    <scope>NUCLEOTIDE SEQUENCE [LARGE SCALE GENOMIC DNA]</scope>
    <source>
        <strain evidence="2 3">160527</strain>
    </source>
</reference>
<dbReference type="SUPFAM" id="SSF53474">
    <property type="entry name" value="alpha/beta-Hydrolases"/>
    <property type="match status" value="1"/>
</dbReference>